<evidence type="ECO:0000256" key="5">
    <source>
        <dbReference type="ARBA" id="ARBA00023136"/>
    </source>
</evidence>
<proteinExistence type="predicted"/>
<keyword evidence="2" id="KW-1003">Cell membrane</keyword>
<feature type="transmembrane region" description="Helical" evidence="6">
    <location>
        <begin position="20"/>
        <end position="45"/>
    </location>
</feature>
<organism evidence="7 8">
    <name type="scientific">Bacillus carboniphilus</name>
    <dbReference type="NCBI Taxonomy" id="86663"/>
    <lineage>
        <taxon>Bacteria</taxon>
        <taxon>Bacillati</taxon>
        <taxon>Bacillota</taxon>
        <taxon>Bacilli</taxon>
        <taxon>Bacillales</taxon>
        <taxon>Bacillaceae</taxon>
        <taxon>Bacillus</taxon>
    </lineage>
</organism>
<name>A0ABY9JWZ4_9BACI</name>
<dbReference type="RefSeq" id="WP_306019820.1">
    <property type="nucleotide sequence ID" value="NZ_CP129013.1"/>
</dbReference>
<dbReference type="Pfam" id="PF06081">
    <property type="entry name" value="ArAE_1"/>
    <property type="match status" value="1"/>
</dbReference>
<feature type="transmembrane region" description="Helical" evidence="6">
    <location>
        <begin position="73"/>
        <end position="93"/>
    </location>
</feature>
<feature type="transmembrane region" description="Helical" evidence="6">
    <location>
        <begin position="130"/>
        <end position="148"/>
    </location>
</feature>
<dbReference type="EMBL" id="CP129013">
    <property type="protein sequence ID" value="WLR42828.1"/>
    <property type="molecule type" value="Genomic_DNA"/>
</dbReference>
<evidence type="ECO:0000256" key="3">
    <source>
        <dbReference type="ARBA" id="ARBA00022692"/>
    </source>
</evidence>
<evidence type="ECO:0000256" key="4">
    <source>
        <dbReference type="ARBA" id="ARBA00022989"/>
    </source>
</evidence>
<keyword evidence="5 6" id="KW-0472">Membrane</keyword>
<evidence type="ECO:0000313" key="7">
    <source>
        <dbReference type="EMBL" id="WLR42828.1"/>
    </source>
</evidence>
<gene>
    <name evidence="7" type="ORF">LC087_00870</name>
</gene>
<comment type="subcellular location">
    <subcellularLocation>
        <location evidence="1">Cell membrane</location>
        <topology evidence="1">Multi-pass membrane protein</topology>
    </subcellularLocation>
</comment>
<accession>A0ABY9JWZ4</accession>
<evidence type="ECO:0000256" key="6">
    <source>
        <dbReference type="SAM" id="Phobius"/>
    </source>
</evidence>
<dbReference type="InterPro" id="IPR010343">
    <property type="entry name" value="ArAE_1"/>
</dbReference>
<dbReference type="Proteomes" id="UP001197974">
    <property type="component" value="Chromosome"/>
</dbReference>
<protein>
    <submittedName>
        <fullName evidence="7">Aromatic acid exporter family protein</fullName>
    </submittedName>
</protein>
<keyword evidence="8" id="KW-1185">Reference proteome</keyword>
<keyword evidence="4 6" id="KW-1133">Transmembrane helix</keyword>
<feature type="transmembrane region" description="Helical" evidence="6">
    <location>
        <begin position="105"/>
        <end position="124"/>
    </location>
</feature>
<reference evidence="7 8" key="1">
    <citation type="submission" date="2023-06" db="EMBL/GenBank/DDBJ databases">
        <title>Five Gram-positive bacteria isolated from mangrove sediments in Shenzhen, Guangdong, China.</title>
        <authorList>
            <person name="Yu S."/>
            <person name="Zheng W."/>
            <person name="Huang Y."/>
        </authorList>
    </citation>
    <scope>NUCLEOTIDE SEQUENCE [LARGE SCALE GENOMIC DNA]</scope>
    <source>
        <strain evidence="7 8">SaN35-3</strain>
    </source>
</reference>
<sequence>MKWIKGKFFGGRIIKTGIAVFITAWICHYFELPSIFAVITAIVTIEPTATDSFRKGLIRFPASAIGPAYSMTLTYLFGNVPISYGIAAVLTIFTCQKLKLEEGTLVATITAVAMIPITSSGYLASFFLRLMTTTIGLIVSTAINFLILPPDYTPVIMKKMDQLYEKSGEYLDKRVADMMNGRHSTVDPLFEQLTKDIEMTTKLLSYQKVDWKLHRHSKKEMKQYHYIQKRLLNLQQLIFHLGNIQFIHDIECNKENKEIILIASKYISNSLRDHCHAMDKAHIKSIDELDQLFWHHLSNECRDHHEQFHPDRILIYESFLFMTLFNS</sequence>
<evidence type="ECO:0000313" key="8">
    <source>
        <dbReference type="Proteomes" id="UP001197974"/>
    </source>
</evidence>
<evidence type="ECO:0000256" key="2">
    <source>
        <dbReference type="ARBA" id="ARBA00022475"/>
    </source>
</evidence>
<keyword evidence="3 6" id="KW-0812">Transmembrane</keyword>
<evidence type="ECO:0000256" key="1">
    <source>
        <dbReference type="ARBA" id="ARBA00004651"/>
    </source>
</evidence>